<keyword evidence="6 10" id="KW-0695">RNA-directed DNA polymerase</keyword>
<dbReference type="Proteomes" id="UP000236161">
    <property type="component" value="Unassembled WGS sequence"/>
</dbReference>
<evidence type="ECO:0000256" key="6">
    <source>
        <dbReference type="ARBA" id="ARBA00022918"/>
    </source>
</evidence>
<name>A0A2I0AXM2_9ASPA</name>
<dbReference type="OrthoDB" id="779927at2759"/>
<dbReference type="Pfam" id="PF00078">
    <property type="entry name" value="RVT_1"/>
    <property type="match status" value="1"/>
</dbReference>
<accession>A0A2I0AXM2</accession>
<evidence type="ECO:0000259" key="7">
    <source>
        <dbReference type="Pfam" id="PF00078"/>
    </source>
</evidence>
<reference evidence="10 11" key="1">
    <citation type="journal article" date="2017" name="Nature">
        <title>The Apostasia genome and the evolution of orchids.</title>
        <authorList>
            <person name="Zhang G.Q."/>
            <person name="Liu K.W."/>
            <person name="Li Z."/>
            <person name="Lohaus R."/>
            <person name="Hsiao Y.Y."/>
            <person name="Niu S.C."/>
            <person name="Wang J.Y."/>
            <person name="Lin Y.C."/>
            <person name="Xu Q."/>
            <person name="Chen L.J."/>
            <person name="Yoshida K."/>
            <person name="Fujiwara S."/>
            <person name="Wang Z.W."/>
            <person name="Zhang Y.Q."/>
            <person name="Mitsuda N."/>
            <person name="Wang M."/>
            <person name="Liu G.H."/>
            <person name="Pecoraro L."/>
            <person name="Huang H.X."/>
            <person name="Xiao X.J."/>
            <person name="Lin M."/>
            <person name="Wu X.Y."/>
            <person name="Wu W.L."/>
            <person name="Chen Y.Y."/>
            <person name="Chang S.B."/>
            <person name="Sakamoto S."/>
            <person name="Ohme-Takagi M."/>
            <person name="Yagi M."/>
            <person name="Zeng S.J."/>
            <person name="Shen C.Y."/>
            <person name="Yeh C.M."/>
            <person name="Luo Y.B."/>
            <person name="Tsai W.C."/>
            <person name="Van de Peer Y."/>
            <person name="Liu Z.J."/>
        </authorList>
    </citation>
    <scope>NUCLEOTIDE SEQUENCE [LARGE SCALE GENOMIC DNA]</scope>
    <source>
        <strain evidence="11">cv. Shenzhen</strain>
        <tissue evidence="10">Stem</tissue>
    </source>
</reference>
<dbReference type="GO" id="GO:0016787">
    <property type="term" value="F:hydrolase activity"/>
    <property type="evidence" value="ECO:0007669"/>
    <property type="project" value="UniProtKB-KW"/>
</dbReference>
<proteinExistence type="predicted"/>
<dbReference type="GO" id="GO:0003678">
    <property type="term" value="F:DNA helicase activity"/>
    <property type="evidence" value="ECO:0007669"/>
    <property type="project" value="UniProtKB-EC"/>
</dbReference>
<feature type="domain" description="Tf2-1-like SH3-like" evidence="9">
    <location>
        <begin position="183"/>
        <end position="247"/>
    </location>
</feature>
<dbReference type="Pfam" id="PF24626">
    <property type="entry name" value="SH3_Tf2-1"/>
    <property type="match status" value="1"/>
</dbReference>
<feature type="domain" description="Reverse transcriptase" evidence="7">
    <location>
        <begin position="2"/>
        <end position="62"/>
    </location>
</feature>
<dbReference type="SUPFAM" id="SSF56672">
    <property type="entry name" value="DNA/RNA polymerases"/>
    <property type="match status" value="1"/>
</dbReference>
<evidence type="ECO:0000256" key="1">
    <source>
        <dbReference type="ARBA" id="ARBA00022679"/>
    </source>
</evidence>
<keyword evidence="4" id="KW-0255">Endonuclease</keyword>
<evidence type="ECO:0000313" key="11">
    <source>
        <dbReference type="Proteomes" id="UP000236161"/>
    </source>
</evidence>
<dbReference type="GO" id="GO:0004519">
    <property type="term" value="F:endonuclease activity"/>
    <property type="evidence" value="ECO:0007669"/>
    <property type="project" value="UniProtKB-KW"/>
</dbReference>
<evidence type="ECO:0000259" key="8">
    <source>
        <dbReference type="Pfam" id="PF17917"/>
    </source>
</evidence>
<keyword evidence="2" id="KW-0548">Nucleotidyltransferase</keyword>
<dbReference type="Pfam" id="PF17917">
    <property type="entry name" value="RT_RNaseH"/>
    <property type="match status" value="1"/>
</dbReference>
<evidence type="ECO:0000256" key="4">
    <source>
        <dbReference type="ARBA" id="ARBA00022759"/>
    </source>
</evidence>
<dbReference type="GO" id="GO:0003964">
    <property type="term" value="F:RNA-directed DNA polymerase activity"/>
    <property type="evidence" value="ECO:0007669"/>
    <property type="project" value="UniProtKB-KW"/>
</dbReference>
<evidence type="ECO:0000313" key="10">
    <source>
        <dbReference type="EMBL" id="PKA60278.1"/>
    </source>
</evidence>
<evidence type="ECO:0000259" key="9">
    <source>
        <dbReference type="Pfam" id="PF24626"/>
    </source>
</evidence>
<evidence type="ECO:0000256" key="3">
    <source>
        <dbReference type="ARBA" id="ARBA00022722"/>
    </source>
</evidence>
<dbReference type="EC" id="3.6.4.12" evidence="10"/>
<organism evidence="10 11">
    <name type="scientific">Apostasia shenzhenica</name>
    <dbReference type="NCBI Taxonomy" id="1088818"/>
    <lineage>
        <taxon>Eukaryota</taxon>
        <taxon>Viridiplantae</taxon>
        <taxon>Streptophyta</taxon>
        <taxon>Embryophyta</taxon>
        <taxon>Tracheophyta</taxon>
        <taxon>Spermatophyta</taxon>
        <taxon>Magnoliopsida</taxon>
        <taxon>Liliopsida</taxon>
        <taxon>Asparagales</taxon>
        <taxon>Orchidaceae</taxon>
        <taxon>Apostasioideae</taxon>
        <taxon>Apostasia</taxon>
    </lineage>
</organism>
<keyword evidence="1" id="KW-0808">Transferase</keyword>
<dbReference type="AlphaFoldDB" id="A0A2I0AXM2"/>
<dbReference type="CDD" id="cd01647">
    <property type="entry name" value="RT_LTR"/>
    <property type="match status" value="1"/>
</dbReference>
<dbReference type="EMBL" id="KZ451939">
    <property type="protein sequence ID" value="PKA60278.1"/>
    <property type="molecule type" value="Genomic_DNA"/>
</dbReference>
<evidence type="ECO:0000256" key="5">
    <source>
        <dbReference type="ARBA" id="ARBA00022801"/>
    </source>
</evidence>
<keyword evidence="11" id="KW-1185">Reference proteome</keyword>
<dbReference type="InterPro" id="IPR041373">
    <property type="entry name" value="RT_RNaseH"/>
</dbReference>
<gene>
    <name evidence="10" type="ORF">AXF42_Ash008337</name>
</gene>
<feature type="domain" description="Reverse transcriptase RNase H-like" evidence="8">
    <location>
        <begin position="105"/>
        <end position="144"/>
    </location>
</feature>
<dbReference type="InterPro" id="IPR043128">
    <property type="entry name" value="Rev_trsase/Diguanyl_cyclase"/>
</dbReference>
<protein>
    <submittedName>
        <fullName evidence="10">RNA-directed DNA polymerase like</fullName>
        <ecNumber evidence="10">3.6.4.12</ecNumber>
    </submittedName>
</protein>
<keyword evidence="3" id="KW-0540">Nuclease</keyword>
<dbReference type="InterPro" id="IPR000477">
    <property type="entry name" value="RT_dom"/>
</dbReference>
<dbReference type="Gene3D" id="3.30.70.270">
    <property type="match status" value="2"/>
</dbReference>
<dbReference type="PANTHER" id="PTHR46148:SF60">
    <property type="entry name" value="CHROMO DOMAIN-CONTAINING PROTEIN"/>
    <property type="match status" value="1"/>
</dbReference>
<dbReference type="InterPro" id="IPR056924">
    <property type="entry name" value="SH3_Tf2-1"/>
</dbReference>
<dbReference type="InterPro" id="IPR043502">
    <property type="entry name" value="DNA/RNA_pol_sf"/>
</dbReference>
<dbReference type="PANTHER" id="PTHR46148">
    <property type="entry name" value="CHROMO DOMAIN-CONTAINING PROTEIN"/>
    <property type="match status" value="1"/>
</dbReference>
<sequence length="321" mass="38421">MCIDYRELNRVTIKNKYPLPRIDDLFDQLQGDSIFSKIDLRSGYYQLKIKEVDISKTAFRTRYGHVISVEGISVDPQKVSAITEWARPTSVTEIRSFLGMTDYYLKISRHYLYGVKCEVYTEHQRVKYIFTQKELNLRHRRWLEVDETTEKIKFIREKLCTVQDRQKKYYDARHKKIEFEVRDQVFLKVSSMKGVMQFGKASKLKPRYIGPFPIIKRVGAVVYRLMLPSEMEKIHDIFHISMLRKYVPDPAQVVQFDPKQMKIKPNLSYKEEPIKILARDVRRLRNKEIPMIKVIWNNQIEKEATWESENEMKKFYPDLFA</sequence>
<keyword evidence="5 10" id="KW-0378">Hydrolase</keyword>
<evidence type="ECO:0000256" key="2">
    <source>
        <dbReference type="ARBA" id="ARBA00022695"/>
    </source>
</evidence>